<organism evidence="1 2">
    <name type="scientific">Nitrosopumilus adriaticus</name>
    <dbReference type="NCBI Taxonomy" id="1580092"/>
    <lineage>
        <taxon>Archaea</taxon>
        <taxon>Nitrososphaerota</taxon>
        <taxon>Nitrososphaeria</taxon>
        <taxon>Nitrosopumilales</taxon>
        <taxon>Nitrosopumilaceae</taxon>
        <taxon>Nitrosopumilus</taxon>
    </lineage>
</organism>
<dbReference type="EMBL" id="CP011070">
    <property type="protein sequence ID" value="AJW70809.1"/>
    <property type="molecule type" value="Genomic_DNA"/>
</dbReference>
<gene>
    <name evidence="1" type="ORF">NADRNF5_1120</name>
</gene>
<keyword evidence="2" id="KW-1185">Reference proteome</keyword>
<dbReference type="HOGENOM" id="CLU_1709043_0_0_2"/>
<dbReference type="Proteomes" id="UP000032408">
    <property type="component" value="Chromosome"/>
</dbReference>
<accession>A0A0D5C201</accession>
<dbReference type="RefSeq" id="WP_048116106.1">
    <property type="nucleotide sequence ID" value="NZ_CP011070.1"/>
</dbReference>
<dbReference type="OrthoDB" id="2787at2157"/>
<dbReference type="STRING" id="1580092.NADRNF5_1120"/>
<dbReference type="AlphaFoldDB" id="A0A0D5C201"/>
<reference evidence="1 2" key="2">
    <citation type="journal article" date="2016" name="ISME J.">
        <title>Physiological and genomic characterization of two novel marine thaumarchaeal strains indicates niche differentiation.</title>
        <authorList>
            <person name="Bayer B."/>
            <person name="Vojvoda J."/>
            <person name="Offre P."/>
            <person name="Alves R.J."/>
            <person name="Elisabeth N.H."/>
            <person name="Garcia J.A."/>
            <person name="Volland J.M."/>
            <person name="Srivastava A."/>
            <person name="Schleper C."/>
            <person name="Herndl G.J."/>
        </authorList>
    </citation>
    <scope>NUCLEOTIDE SEQUENCE [LARGE SCALE GENOMIC DNA]</scope>
    <source>
        <strain evidence="1 2">NF5</strain>
    </source>
</reference>
<evidence type="ECO:0000313" key="1">
    <source>
        <dbReference type="EMBL" id="AJW70809.1"/>
    </source>
</evidence>
<protein>
    <recommendedName>
        <fullName evidence="3">SHOCT domain-containing protein</fullName>
    </recommendedName>
</protein>
<dbReference type="KEGG" id="nin:NADRNF5_1120"/>
<reference evidence="2" key="1">
    <citation type="submission" date="2015-03" db="EMBL/GenBank/DDBJ databases">
        <title>Characterization of two novel Thaumarchaeota isolated from the Northern Adriatic Sea.</title>
        <authorList>
            <person name="Bayer B."/>
            <person name="Vojvoda J."/>
            <person name="Offre P."/>
            <person name="Srivastava A."/>
            <person name="Elisabeth N."/>
            <person name="Garcia J.A.L."/>
            <person name="Schleper C."/>
            <person name="Herndl G.J."/>
        </authorList>
    </citation>
    <scope>NUCLEOTIDE SEQUENCE [LARGE SCALE GENOMIC DNA]</scope>
    <source>
        <strain evidence="2">NF5</strain>
    </source>
</reference>
<evidence type="ECO:0000313" key="2">
    <source>
        <dbReference type="Proteomes" id="UP000032408"/>
    </source>
</evidence>
<proteinExistence type="predicted"/>
<dbReference type="GeneID" id="24820326"/>
<evidence type="ECO:0008006" key="3">
    <source>
        <dbReference type="Google" id="ProtNLM"/>
    </source>
</evidence>
<sequence length="154" mass="17974">METENKKSETDEKVIEKKQEKFVNTLEKNYSDALEHTKNFGKDSIEKISEVSSSGAKFIKSKPYWESLKSRSHKIKEKTSEQGLEFKKNSPKFYKKISNAFFNFFETIVGRIKLGTQYGAPSLEILERLAKLNELGIITKEEFNRKKKKLLERI</sequence>
<name>A0A0D5C201_9ARCH</name>